<proteinExistence type="predicted"/>
<dbReference type="NCBIfam" id="TIGR01733">
    <property type="entry name" value="AA-adenyl-dom"/>
    <property type="match status" value="1"/>
</dbReference>
<comment type="pathway">
    <text evidence="1">Siderophore biosynthesis.</text>
</comment>
<dbReference type="PANTHER" id="PTHR45527">
    <property type="entry name" value="NONRIBOSOMAL PEPTIDE SYNTHETASE"/>
    <property type="match status" value="1"/>
</dbReference>
<dbReference type="InterPro" id="IPR025110">
    <property type="entry name" value="AMP-bd_C"/>
</dbReference>
<accession>A0ABW6ZBC1</accession>
<dbReference type="Gene3D" id="2.30.38.10">
    <property type="entry name" value="Luciferase, Domain 3"/>
    <property type="match status" value="1"/>
</dbReference>
<reference evidence="6 7" key="1">
    <citation type="submission" date="2024-10" db="EMBL/GenBank/DDBJ databases">
        <title>The Natural Products Discovery Center: Release of the First 8490 Sequenced Strains for Exploring Actinobacteria Biosynthetic Diversity.</title>
        <authorList>
            <person name="Kalkreuter E."/>
            <person name="Kautsar S.A."/>
            <person name="Yang D."/>
            <person name="Bader C.D."/>
            <person name="Teijaro C.N."/>
            <person name="Fluegel L."/>
            <person name="Davis C.M."/>
            <person name="Simpson J.R."/>
            <person name="Lauterbach L."/>
            <person name="Steele A.D."/>
            <person name="Gui C."/>
            <person name="Meng S."/>
            <person name="Li G."/>
            <person name="Viehrig K."/>
            <person name="Ye F."/>
            <person name="Su P."/>
            <person name="Kiefer A.F."/>
            <person name="Nichols A."/>
            <person name="Cepeda A.J."/>
            <person name="Yan W."/>
            <person name="Fan B."/>
            <person name="Jiang Y."/>
            <person name="Adhikari A."/>
            <person name="Zheng C.-J."/>
            <person name="Schuster L."/>
            <person name="Cowan T.M."/>
            <person name="Smanski M.J."/>
            <person name="Chevrette M.G."/>
            <person name="De Carvalho L.P.S."/>
            <person name="Shen B."/>
        </authorList>
    </citation>
    <scope>NUCLEOTIDE SEQUENCE [LARGE SCALE GENOMIC DNA]</scope>
    <source>
        <strain evidence="6 7">NPDC013366</strain>
    </source>
</reference>
<dbReference type="Gene3D" id="3.40.50.980">
    <property type="match status" value="2"/>
</dbReference>
<dbReference type="Proteomes" id="UP001603418">
    <property type="component" value="Unassembled WGS sequence"/>
</dbReference>
<evidence type="ECO:0000256" key="3">
    <source>
        <dbReference type="SAM" id="MobiDB-lite"/>
    </source>
</evidence>
<evidence type="ECO:0000256" key="1">
    <source>
        <dbReference type="ARBA" id="ARBA00004924"/>
    </source>
</evidence>
<dbReference type="SUPFAM" id="SSF56801">
    <property type="entry name" value="Acetyl-CoA synthetase-like"/>
    <property type="match status" value="1"/>
</dbReference>
<dbReference type="PANTHER" id="PTHR45527:SF10">
    <property type="entry name" value="PYOCHELIN SYNTHASE PCHF"/>
    <property type="match status" value="1"/>
</dbReference>
<dbReference type="PROSITE" id="PS00455">
    <property type="entry name" value="AMP_BINDING"/>
    <property type="match status" value="1"/>
</dbReference>
<gene>
    <name evidence="6" type="ORF">ACF1HC_40095</name>
</gene>
<dbReference type="InterPro" id="IPR010071">
    <property type="entry name" value="AA_adenyl_dom"/>
</dbReference>
<dbReference type="InterPro" id="IPR000873">
    <property type="entry name" value="AMP-dep_synth/lig_dom"/>
</dbReference>
<dbReference type="EMBL" id="JBICBM010000036">
    <property type="protein sequence ID" value="MFF9887715.1"/>
    <property type="molecule type" value="Genomic_DNA"/>
</dbReference>
<keyword evidence="7" id="KW-1185">Reference proteome</keyword>
<evidence type="ECO:0000256" key="2">
    <source>
        <dbReference type="ARBA" id="ARBA00022598"/>
    </source>
</evidence>
<dbReference type="CDD" id="cd12114">
    <property type="entry name" value="A_NRPS_TlmIV_like"/>
    <property type="match status" value="1"/>
</dbReference>
<evidence type="ECO:0000313" key="7">
    <source>
        <dbReference type="Proteomes" id="UP001603418"/>
    </source>
</evidence>
<keyword evidence="2" id="KW-0436">Ligase</keyword>
<dbReference type="RefSeq" id="WP_078637809.1">
    <property type="nucleotide sequence ID" value="NZ_JBFACJ010000044.1"/>
</dbReference>
<sequence>MTQAPVLDLPSAPGLPFAPGDRHAPLRRRECAAPVAWPGVPSHSVAVAAFAEVLHAWSRSPRFSVRLPGGTALVFSDQGDFAERLASVHAQLELGKRPAAGGDLPVAVAFEPGLVPDGVDLELRLVRDRCEWHFRDTAFPAGLVDDMFEAFGWLLAELRDPEDAATRTRFDLLPQWQLDRRVQVNDTAAPAPGGLLHTAVAEHARLRPDAPAVITAHRQLSYREFTSRVNQVGRKLRELGVRPNQLVAVAMEKGWEQIVAVHGVLAAGAAYLPVDVTLPTERMHVVLERGEVTHVLTQAVVDERLNWPEQVNRLRVDTDFDGLDDRVLEPVAAPTDLAYVIFTSGSTGVPKGVMVDHRGALNTIADINRRFGIGPEDRVIAMSGLQFDLSVFDSFGLLSVGGAVVVPDPSPKPDPAHWAGLVSDHGVTFWHSVPALLEMLVLYTEVTRRPDRLQSLRLALIGGDWIPVTLPDRLRALIGDVQVVSGGGPAEACVWSTLYPIGEVDPSWPSIPYGTALTNQQVHVLDEELRPCPVWVPGEMYLVSDIGLAQGYWRDAERTARQFVVLPSGRRAYATGDLGRFLPDGNVELVGRKDFQVKIQGVRIELGDIESAITAHPAVHTAVLVAARTGQDIPVLRAYLVARDGGVDVGQLREFLEAKLPKYMVPAGFAVLDALPLTGNGKVDRRALMDAG</sequence>
<dbReference type="Pfam" id="PF00501">
    <property type="entry name" value="AMP-binding"/>
    <property type="match status" value="1"/>
</dbReference>
<feature type="region of interest" description="Disordered" evidence="3">
    <location>
        <begin position="1"/>
        <end position="21"/>
    </location>
</feature>
<dbReference type="InterPro" id="IPR020845">
    <property type="entry name" value="AMP-binding_CS"/>
</dbReference>
<evidence type="ECO:0000259" key="5">
    <source>
        <dbReference type="Pfam" id="PF13193"/>
    </source>
</evidence>
<feature type="domain" description="AMP-binding enzyme C-terminal" evidence="5">
    <location>
        <begin position="609"/>
        <end position="682"/>
    </location>
</feature>
<dbReference type="Gene3D" id="3.30.300.30">
    <property type="match status" value="1"/>
</dbReference>
<feature type="domain" description="AMP-dependent synthetase/ligase" evidence="4">
    <location>
        <begin position="201"/>
        <end position="553"/>
    </location>
</feature>
<protein>
    <submittedName>
        <fullName evidence="6">Amino acid adenylation domain-containing protein</fullName>
    </submittedName>
</protein>
<evidence type="ECO:0000259" key="4">
    <source>
        <dbReference type="Pfam" id="PF00501"/>
    </source>
</evidence>
<dbReference type="InterPro" id="IPR045851">
    <property type="entry name" value="AMP-bd_C_sf"/>
</dbReference>
<dbReference type="Pfam" id="PF13193">
    <property type="entry name" value="AMP-binding_C"/>
    <property type="match status" value="1"/>
</dbReference>
<name>A0ABW6ZBC1_9ACTN</name>
<comment type="caution">
    <text evidence="6">The sequence shown here is derived from an EMBL/GenBank/DDBJ whole genome shotgun (WGS) entry which is preliminary data.</text>
</comment>
<evidence type="ECO:0000313" key="6">
    <source>
        <dbReference type="EMBL" id="MFF9887715.1"/>
    </source>
</evidence>
<organism evidence="6 7">
    <name type="scientific">Streptomyces eurythermus</name>
    <dbReference type="NCBI Taxonomy" id="42237"/>
    <lineage>
        <taxon>Bacteria</taxon>
        <taxon>Bacillati</taxon>
        <taxon>Actinomycetota</taxon>
        <taxon>Actinomycetes</taxon>
        <taxon>Kitasatosporales</taxon>
        <taxon>Streptomycetaceae</taxon>
        <taxon>Streptomyces</taxon>
    </lineage>
</organism>